<dbReference type="Proteomes" id="UP000007875">
    <property type="component" value="Unassembled WGS sequence"/>
</dbReference>
<dbReference type="Gene3D" id="3.90.190.10">
    <property type="entry name" value="Protein tyrosine phosphatase superfamily"/>
    <property type="match status" value="1"/>
</dbReference>
<dbReference type="GeneTree" id="ENSGT00390000018852"/>
<dbReference type="STRING" id="51511.ENSCSAVP00000002408"/>
<dbReference type="eggNOG" id="ENOG502QQ9R">
    <property type="taxonomic scope" value="Eukaryota"/>
</dbReference>
<evidence type="ECO:0000313" key="4">
    <source>
        <dbReference type="Proteomes" id="UP000007875"/>
    </source>
</evidence>
<dbReference type="AlphaFoldDB" id="H2YAR0"/>
<dbReference type="HOGENOM" id="CLU_016325_0_0_1"/>
<evidence type="ECO:0000313" key="3">
    <source>
        <dbReference type="Ensembl" id="ENSCSAVP00000002408.1"/>
    </source>
</evidence>
<keyword evidence="4" id="KW-1185">Reference proteome</keyword>
<reference evidence="3" key="3">
    <citation type="submission" date="2025-09" db="UniProtKB">
        <authorList>
            <consortium name="Ensembl"/>
        </authorList>
    </citation>
    <scope>IDENTIFICATION</scope>
</reference>
<reference evidence="3" key="2">
    <citation type="submission" date="2025-08" db="UniProtKB">
        <authorList>
            <consortium name="Ensembl"/>
        </authorList>
    </citation>
    <scope>IDENTIFICATION</scope>
</reference>
<dbReference type="InterPro" id="IPR029021">
    <property type="entry name" value="Prot-tyrosine_phosphatase-like"/>
</dbReference>
<dbReference type="PROSITE" id="PS00383">
    <property type="entry name" value="TYR_PHOSPHATASE_1"/>
    <property type="match status" value="1"/>
</dbReference>
<organism evidence="3 4">
    <name type="scientific">Ciona savignyi</name>
    <name type="common">Pacific transparent sea squirt</name>
    <dbReference type="NCBI Taxonomy" id="51511"/>
    <lineage>
        <taxon>Eukaryota</taxon>
        <taxon>Metazoa</taxon>
        <taxon>Chordata</taxon>
        <taxon>Tunicata</taxon>
        <taxon>Ascidiacea</taxon>
        <taxon>Phlebobranchia</taxon>
        <taxon>Cionidae</taxon>
        <taxon>Ciona</taxon>
    </lineage>
</organism>
<dbReference type="PANTHER" id="PTHR13524">
    <property type="entry name" value="MYOTUBULARIN-RELATED"/>
    <property type="match status" value="1"/>
</dbReference>
<accession>H2YAR0</accession>
<sequence length="315" mass="36493">ENDVDNTELVELVQRGRFARTRGRFPAPVLLVGGKFICRSSTLARSPEIYGRTSYQYLLHGEAMPQAEHDNNIANGSPAKNGMVLDGEYPEDSNKEWLVDKMRNTDIDLLHMLNVNVICDFMVEKKKVKFGLNVTSSEKVDREQRYADFDLISIPYPGCEFFADYTNNNYMGEGLKFDWTQQFVDAALQLPDNMKNIAEVQWNDYMHWDIVKLTQNYVKLLLNCLSRQNSTGILLHCISGWDRTPLFVSLLRLSLWADGLVHQSLSPEEVVYLTLAYDWLLFSHQFADRIDKCEEIMHFCFDFLKYIRSPIFSLL</sequence>
<dbReference type="InterPro" id="IPR016130">
    <property type="entry name" value="Tyr_Pase_AS"/>
</dbReference>
<name>H2YAR0_CIOSA</name>
<dbReference type="GO" id="GO:0004438">
    <property type="term" value="F:phosphatidylinositol-3-phosphate phosphatase activity"/>
    <property type="evidence" value="ECO:0007669"/>
    <property type="project" value="InterPro"/>
</dbReference>
<dbReference type="InParanoid" id="H2YAR0"/>
<evidence type="ECO:0000256" key="1">
    <source>
        <dbReference type="ARBA" id="ARBA00007471"/>
    </source>
</evidence>
<dbReference type="Ensembl" id="ENSCSAVT00000002447.1">
    <property type="protein sequence ID" value="ENSCSAVP00000002408.1"/>
    <property type="gene ID" value="ENSCSAVG00000001410.1"/>
</dbReference>
<reference evidence="4" key="1">
    <citation type="submission" date="2003-08" db="EMBL/GenBank/DDBJ databases">
        <authorList>
            <person name="Birren B."/>
            <person name="Nusbaum C."/>
            <person name="Abebe A."/>
            <person name="Abouelleil A."/>
            <person name="Adekoya E."/>
            <person name="Ait-zahra M."/>
            <person name="Allen N."/>
            <person name="Allen T."/>
            <person name="An P."/>
            <person name="Anderson M."/>
            <person name="Anderson S."/>
            <person name="Arachchi H."/>
            <person name="Armbruster J."/>
            <person name="Bachantsang P."/>
            <person name="Baldwin J."/>
            <person name="Barry A."/>
            <person name="Bayul T."/>
            <person name="Blitshsteyn B."/>
            <person name="Bloom T."/>
            <person name="Blye J."/>
            <person name="Boguslavskiy L."/>
            <person name="Borowsky M."/>
            <person name="Boukhgalter B."/>
            <person name="Brunache A."/>
            <person name="Butler J."/>
            <person name="Calixte N."/>
            <person name="Calvo S."/>
            <person name="Camarata J."/>
            <person name="Campo K."/>
            <person name="Chang J."/>
            <person name="Cheshatsang Y."/>
            <person name="Citroen M."/>
            <person name="Collymore A."/>
            <person name="Considine T."/>
            <person name="Cook A."/>
            <person name="Cooke P."/>
            <person name="Corum B."/>
            <person name="Cuomo C."/>
            <person name="David R."/>
            <person name="Dawoe T."/>
            <person name="Degray S."/>
            <person name="Dodge S."/>
            <person name="Dooley K."/>
            <person name="Dorje P."/>
            <person name="Dorjee K."/>
            <person name="Dorris L."/>
            <person name="Duffey N."/>
            <person name="Dupes A."/>
            <person name="Elkins T."/>
            <person name="Engels R."/>
            <person name="Erickson J."/>
            <person name="Farina A."/>
            <person name="Faro S."/>
            <person name="Ferreira P."/>
            <person name="Fischer H."/>
            <person name="Fitzgerald M."/>
            <person name="Foley K."/>
            <person name="Gage D."/>
            <person name="Galagan J."/>
            <person name="Gearin G."/>
            <person name="Gnerre S."/>
            <person name="Gnirke A."/>
            <person name="Goyette A."/>
            <person name="Graham J."/>
            <person name="Grandbois E."/>
            <person name="Gyaltsen K."/>
            <person name="Hafez N."/>
            <person name="Hagopian D."/>
            <person name="Hagos B."/>
            <person name="Hall J."/>
            <person name="Hatcher B."/>
            <person name="Heller A."/>
            <person name="Higgins H."/>
            <person name="Honan T."/>
            <person name="Horn A."/>
            <person name="Houde N."/>
            <person name="Hughes L."/>
            <person name="Hulme W."/>
            <person name="Husby E."/>
            <person name="Iliev I."/>
            <person name="Jaffe D."/>
            <person name="Jones C."/>
            <person name="Kamal M."/>
            <person name="Kamat A."/>
            <person name="Kamvysselis M."/>
            <person name="Karlsson E."/>
            <person name="Kells C."/>
            <person name="Kieu A."/>
            <person name="Kisner P."/>
            <person name="Kodira C."/>
            <person name="Kulbokas E."/>
            <person name="Labutti K."/>
            <person name="Lama D."/>
            <person name="Landers T."/>
            <person name="Leger J."/>
            <person name="Levine S."/>
            <person name="Lewis D."/>
            <person name="Lewis T."/>
            <person name="Lindblad-toh K."/>
            <person name="Liu X."/>
            <person name="Lokyitsang T."/>
            <person name="Lokyitsang Y."/>
            <person name="Lucien O."/>
            <person name="Lui A."/>
            <person name="Ma L.J."/>
            <person name="Mabbitt R."/>
            <person name="Macdonald J."/>
            <person name="Maclean C."/>
            <person name="Major J."/>
            <person name="Manning J."/>
            <person name="Marabella R."/>
            <person name="Maru K."/>
            <person name="Matthews C."/>
            <person name="Mauceli E."/>
            <person name="Mccarthy M."/>
            <person name="Mcdonough S."/>
            <person name="Mcghee T."/>
            <person name="Meldrim J."/>
            <person name="Meneus L."/>
            <person name="Mesirov J."/>
            <person name="Mihalev A."/>
            <person name="Mihova T."/>
            <person name="Mikkelsen T."/>
            <person name="Mlenga V."/>
            <person name="Moru K."/>
            <person name="Mozes J."/>
            <person name="Mulrain L."/>
            <person name="Munson G."/>
            <person name="Naylor J."/>
            <person name="Newes C."/>
            <person name="Nguyen C."/>
            <person name="Nguyen N."/>
            <person name="Nguyen T."/>
            <person name="Nicol R."/>
            <person name="Nielsen C."/>
            <person name="Nizzari M."/>
            <person name="Norbu C."/>
            <person name="Norbu N."/>
            <person name="O'donnell P."/>
            <person name="Okoawo O."/>
            <person name="O'leary S."/>
            <person name="Omotosho B."/>
            <person name="O'neill K."/>
            <person name="Osman S."/>
            <person name="Parker S."/>
            <person name="Perrin D."/>
            <person name="Phunkhang P."/>
            <person name="Piqani B."/>
            <person name="Purcell S."/>
            <person name="Rachupka T."/>
            <person name="Ramasamy U."/>
            <person name="Rameau R."/>
            <person name="Ray V."/>
            <person name="Raymond C."/>
            <person name="Retta R."/>
            <person name="Richardson S."/>
            <person name="Rise C."/>
            <person name="Rodriguez J."/>
            <person name="Rogers J."/>
            <person name="Rogov P."/>
            <person name="Rutman M."/>
            <person name="Schupbach R."/>
            <person name="Seaman C."/>
            <person name="Settipalli S."/>
            <person name="Sharpe T."/>
            <person name="Sheridan J."/>
            <person name="Sherpa N."/>
            <person name="Shi J."/>
            <person name="Smirnov S."/>
            <person name="Smith C."/>
            <person name="Sougnez C."/>
            <person name="Spencer B."/>
            <person name="Stalker J."/>
            <person name="Stange-thomann N."/>
            <person name="Stavropoulos S."/>
            <person name="Stetson K."/>
            <person name="Stone C."/>
            <person name="Stone S."/>
            <person name="Stubbs M."/>
            <person name="Talamas J."/>
            <person name="Tchuinga P."/>
            <person name="Tenzing P."/>
            <person name="Tesfaye S."/>
            <person name="Theodore J."/>
            <person name="Thoulutsang Y."/>
            <person name="Topham K."/>
            <person name="Towey S."/>
            <person name="Tsamla T."/>
            <person name="Tsomo N."/>
            <person name="Vallee D."/>
            <person name="Vassiliev H."/>
            <person name="Venkataraman V."/>
            <person name="Vinson J."/>
            <person name="Vo A."/>
            <person name="Wade C."/>
            <person name="Wang S."/>
            <person name="Wangchuk T."/>
            <person name="Wangdi T."/>
            <person name="Whittaker C."/>
            <person name="Wilkinson J."/>
            <person name="Wu Y."/>
            <person name="Wyman D."/>
            <person name="Yadav S."/>
            <person name="Yang S."/>
            <person name="Yang X."/>
            <person name="Yeager S."/>
            <person name="Yee E."/>
            <person name="Young G."/>
            <person name="Zainoun J."/>
            <person name="Zembeck L."/>
            <person name="Zimmer A."/>
            <person name="Zody M."/>
            <person name="Lander E."/>
        </authorList>
    </citation>
    <scope>NUCLEOTIDE SEQUENCE [LARGE SCALE GENOMIC DNA]</scope>
</reference>
<evidence type="ECO:0000259" key="2">
    <source>
        <dbReference type="Pfam" id="PF06602"/>
    </source>
</evidence>
<dbReference type="InterPro" id="IPR039802">
    <property type="entry name" value="MTMR14"/>
</dbReference>
<dbReference type="Pfam" id="PF06602">
    <property type="entry name" value="Myotub-related"/>
    <property type="match status" value="1"/>
</dbReference>
<protein>
    <recommendedName>
        <fullName evidence="2">Myotubularin phosphatase domain-containing protein</fullName>
    </recommendedName>
</protein>
<dbReference type="PANTHER" id="PTHR13524:SF2">
    <property type="entry name" value="MYOTUBULARIN-RELATED PROTEIN 14"/>
    <property type="match status" value="1"/>
</dbReference>
<proteinExistence type="inferred from homology"/>
<dbReference type="InterPro" id="IPR010569">
    <property type="entry name" value="Myotubularin-like_Pase_dom"/>
</dbReference>
<feature type="domain" description="Myotubularin phosphatase" evidence="2">
    <location>
        <begin position="211"/>
        <end position="312"/>
    </location>
</feature>
<dbReference type="SUPFAM" id="SSF52799">
    <property type="entry name" value="(Phosphotyrosine protein) phosphatases II"/>
    <property type="match status" value="1"/>
</dbReference>
<comment type="similarity">
    <text evidence="1">Belongs to the protein-tyrosine phosphatase family. Non-receptor class myotubularin subfamily.</text>
</comment>